<gene>
    <name evidence="2" type="ORF">Pcinc_029970</name>
</gene>
<comment type="caution">
    <text evidence="2">The sequence shown here is derived from an EMBL/GenBank/DDBJ whole genome shotgun (WGS) entry which is preliminary data.</text>
</comment>
<proteinExistence type="predicted"/>
<name>A0AAE1EZC1_PETCI</name>
<protein>
    <recommendedName>
        <fullName evidence="1">NACHT domain-containing protein</fullName>
    </recommendedName>
</protein>
<dbReference type="InterPro" id="IPR007111">
    <property type="entry name" value="NACHT_NTPase"/>
</dbReference>
<dbReference type="InterPro" id="IPR027417">
    <property type="entry name" value="P-loop_NTPase"/>
</dbReference>
<dbReference type="EMBL" id="JAWQEG010003814">
    <property type="protein sequence ID" value="KAK3864343.1"/>
    <property type="molecule type" value="Genomic_DNA"/>
</dbReference>
<dbReference type="Gene3D" id="3.40.50.300">
    <property type="entry name" value="P-loop containing nucleotide triphosphate hydrolases"/>
    <property type="match status" value="1"/>
</dbReference>
<dbReference type="PROSITE" id="PS50837">
    <property type="entry name" value="NACHT"/>
    <property type="match status" value="1"/>
</dbReference>
<evidence type="ECO:0000259" key="1">
    <source>
        <dbReference type="PROSITE" id="PS50837"/>
    </source>
</evidence>
<dbReference type="PANTHER" id="PTHR46844:SF1">
    <property type="entry name" value="SLR5058 PROTEIN"/>
    <property type="match status" value="1"/>
</dbReference>
<dbReference type="AlphaFoldDB" id="A0AAE1EZC1"/>
<accession>A0AAE1EZC1</accession>
<sequence length="1031" mass="117417">MAGISSIPHSAPRAVDEISDEEKNSFKLIKMVYDTARWVLFVIYEWGTLQAPGQTIEQYLLNNKGYSITKVKKIFDVSQRQKLSDPHIHVSNYDITLLFKLLHHVCDKLELEGSPEWTTRDEGRLEWLLTTIKNFRNDISHSGLGITKENLIYKTGNVLTTLENALSVAGTLYIRNISEVEEKKNKVRNDIMNIRDQDLGRAELGVYEIRLLNEKLKTILKKEGSNELKIRYENCTQINPVSFLEGKKVLLRVKSIFTQIEVESAGERAKGSSVTCADIIAFCRDNNSDSGESSRPQPEVFLIEGPAGSGKTTLMKYIKSEWSSPTCSMNGLSDFDLILYLECRNHSISSFSQLLDHLLPNTNVKYFRQGEMKKFIFGLKTLLLVDGLDEMNPASEDVFLEVLSMKSDNLVILCTSRPEKLHYFHTHVTSEYHSAHLKIIGIADSKIEKFIIKYHSEMVRLGLSIQDTDSLVRYLKKTKSKLQRHLRLPLNLVVLVWLWADDPSRILKITTASELYMETLTLMKKKLIERLGHNDATMGIDCEVLEERVNVFITSMCREALVSLCWDVIEKFLPDSIMRMKTTCNANSLPVKEVMSAFLVINTVDGEEQVSFPHKLLHEFYASIWIKQNLFNENKKVNNSELLQKLAVFLEKIQAGSTVQQQNILSDSMMRLDQSASPQKPGAIRGMITEMHNNEGKPLKLSKYQSLLLQVAGVLYAQNAHQIEKCSAEEIVELLYEAELGQKDNNEWWDLIDNVKNDRTIIMNVTKHIKKNLSITEDHIEAALLILENTNPKIIKVDIGVKCEGLPELGILLDRVADCNCQLDVYFRYEFKYPRTDFGNDHHLKTVIRSCQLGEFVGHISGESVTMLPDTTTLLNLAVTDDAHATRLMKYLQEGAVDHYLVGLCLHITSNVSPSALEQLPDLQMLWLLLSDINDSRITRVCEIAAKLLPPDAMFVDIRFPHSDVSFEGWKGLLQGMKDADVAIGHLTIPEEKYLSEEEFKSLKDTAHSLRRCDFRKYSEDQMWESALLAM</sequence>
<keyword evidence="3" id="KW-1185">Reference proteome</keyword>
<dbReference type="PANTHER" id="PTHR46844">
    <property type="entry name" value="SLR5058 PROTEIN"/>
    <property type="match status" value="1"/>
</dbReference>
<reference evidence="2" key="1">
    <citation type="submission" date="2023-10" db="EMBL/GenBank/DDBJ databases">
        <title>Genome assemblies of two species of porcelain crab, Petrolisthes cinctipes and Petrolisthes manimaculis (Anomura: Porcellanidae).</title>
        <authorList>
            <person name="Angst P."/>
        </authorList>
    </citation>
    <scope>NUCLEOTIDE SEQUENCE</scope>
    <source>
        <strain evidence="2">PB745_01</strain>
        <tissue evidence="2">Gill</tissue>
    </source>
</reference>
<evidence type="ECO:0000313" key="3">
    <source>
        <dbReference type="Proteomes" id="UP001286313"/>
    </source>
</evidence>
<feature type="domain" description="NACHT" evidence="1">
    <location>
        <begin position="299"/>
        <end position="391"/>
    </location>
</feature>
<dbReference type="Proteomes" id="UP001286313">
    <property type="component" value="Unassembled WGS sequence"/>
</dbReference>
<dbReference type="Pfam" id="PF05729">
    <property type="entry name" value="NACHT"/>
    <property type="match status" value="1"/>
</dbReference>
<organism evidence="2 3">
    <name type="scientific">Petrolisthes cinctipes</name>
    <name type="common">Flat porcelain crab</name>
    <dbReference type="NCBI Taxonomy" id="88211"/>
    <lineage>
        <taxon>Eukaryota</taxon>
        <taxon>Metazoa</taxon>
        <taxon>Ecdysozoa</taxon>
        <taxon>Arthropoda</taxon>
        <taxon>Crustacea</taxon>
        <taxon>Multicrustacea</taxon>
        <taxon>Malacostraca</taxon>
        <taxon>Eumalacostraca</taxon>
        <taxon>Eucarida</taxon>
        <taxon>Decapoda</taxon>
        <taxon>Pleocyemata</taxon>
        <taxon>Anomura</taxon>
        <taxon>Galatheoidea</taxon>
        <taxon>Porcellanidae</taxon>
        <taxon>Petrolisthes</taxon>
    </lineage>
</organism>
<evidence type="ECO:0000313" key="2">
    <source>
        <dbReference type="EMBL" id="KAK3864343.1"/>
    </source>
</evidence>
<dbReference type="SUPFAM" id="SSF52540">
    <property type="entry name" value="P-loop containing nucleoside triphosphate hydrolases"/>
    <property type="match status" value="1"/>
</dbReference>